<feature type="non-terminal residue" evidence="2">
    <location>
        <position position="165"/>
    </location>
</feature>
<dbReference type="RefSeq" id="XP_018986296.1">
    <property type="nucleotide sequence ID" value="XM_019131268.1"/>
</dbReference>
<protein>
    <recommendedName>
        <fullName evidence="1">Vacuolar ATPase assembly protein VMA22</fullName>
    </recommendedName>
</protein>
<accession>A0A1E3QTH1</accession>
<evidence type="ECO:0000313" key="2">
    <source>
        <dbReference type="EMBL" id="ODQ80968.1"/>
    </source>
</evidence>
<dbReference type="Pfam" id="PF21730">
    <property type="entry name" value="Vma22_CCDC115"/>
    <property type="match status" value="1"/>
</dbReference>
<dbReference type="OrthoDB" id="408631at2759"/>
<feature type="non-terminal residue" evidence="2">
    <location>
        <position position="1"/>
    </location>
</feature>
<dbReference type="STRING" id="984486.A0A1E3QTH1"/>
<dbReference type="GeneID" id="30149121"/>
<keyword evidence="3" id="KW-1185">Reference proteome</keyword>
<dbReference type="EMBL" id="KV454428">
    <property type="protein sequence ID" value="ODQ80968.1"/>
    <property type="molecule type" value="Genomic_DNA"/>
</dbReference>
<dbReference type="PANTHER" id="PTHR31996:SF2">
    <property type="entry name" value="COILED-COIL DOMAIN-CONTAINING PROTEIN 115"/>
    <property type="match status" value="1"/>
</dbReference>
<dbReference type="GO" id="GO:0070072">
    <property type="term" value="P:vacuolar proton-transporting V-type ATPase complex assembly"/>
    <property type="evidence" value="ECO:0007669"/>
    <property type="project" value="InterPro"/>
</dbReference>
<evidence type="ECO:0000313" key="3">
    <source>
        <dbReference type="Proteomes" id="UP000094336"/>
    </source>
</evidence>
<evidence type="ECO:0000256" key="1">
    <source>
        <dbReference type="ARBA" id="ARBA00093634"/>
    </source>
</evidence>
<proteinExistence type="predicted"/>
<gene>
    <name evidence="2" type="ORF">BABINDRAFT_21587</name>
</gene>
<dbReference type="AlphaFoldDB" id="A0A1E3QTH1"/>
<name>A0A1E3QTH1_9ASCO</name>
<dbReference type="GO" id="GO:1990871">
    <property type="term" value="C:Vma12-Vma22 assembly complex"/>
    <property type="evidence" value="ECO:0007669"/>
    <property type="project" value="TreeGrafter"/>
</dbReference>
<reference evidence="3" key="1">
    <citation type="submission" date="2016-05" db="EMBL/GenBank/DDBJ databases">
        <title>Comparative genomics of biotechnologically important yeasts.</title>
        <authorList>
            <consortium name="DOE Joint Genome Institute"/>
            <person name="Riley R."/>
            <person name="Haridas S."/>
            <person name="Wolfe K.H."/>
            <person name="Lopes M.R."/>
            <person name="Hittinger C.T."/>
            <person name="Goker M."/>
            <person name="Salamov A."/>
            <person name="Wisecaver J."/>
            <person name="Long T.M."/>
            <person name="Aerts A.L."/>
            <person name="Barry K."/>
            <person name="Choi C."/>
            <person name="Clum A."/>
            <person name="Coughlan A.Y."/>
            <person name="Deshpande S."/>
            <person name="Douglass A.P."/>
            <person name="Hanson S.J."/>
            <person name="Klenk H.-P."/>
            <person name="Labutti K."/>
            <person name="Lapidus A."/>
            <person name="Lindquist E."/>
            <person name="Lipzen A."/>
            <person name="Meier-Kolthoff J.P."/>
            <person name="Ohm R.A."/>
            <person name="Otillar R.P."/>
            <person name="Pangilinan J."/>
            <person name="Peng Y."/>
            <person name="Rokas A."/>
            <person name="Rosa C.A."/>
            <person name="Scheuner C."/>
            <person name="Sibirny A.A."/>
            <person name="Slot J.C."/>
            <person name="Stielow J.B."/>
            <person name="Sun H."/>
            <person name="Kurtzman C.P."/>
            <person name="Blackwell M."/>
            <person name="Grigoriev I.V."/>
            <person name="Jeffries T.W."/>
        </authorList>
    </citation>
    <scope>NUCLEOTIDE SEQUENCE [LARGE SCALE GENOMIC DNA]</scope>
    <source>
        <strain evidence="3">NRRL Y-12698</strain>
    </source>
</reference>
<dbReference type="GO" id="GO:0051082">
    <property type="term" value="F:unfolded protein binding"/>
    <property type="evidence" value="ECO:0007669"/>
    <property type="project" value="TreeGrafter"/>
</dbReference>
<dbReference type="Proteomes" id="UP000094336">
    <property type="component" value="Unassembled WGS sequence"/>
</dbReference>
<organism evidence="2 3">
    <name type="scientific">Babjeviella inositovora NRRL Y-12698</name>
    <dbReference type="NCBI Taxonomy" id="984486"/>
    <lineage>
        <taxon>Eukaryota</taxon>
        <taxon>Fungi</taxon>
        <taxon>Dikarya</taxon>
        <taxon>Ascomycota</taxon>
        <taxon>Saccharomycotina</taxon>
        <taxon>Pichiomycetes</taxon>
        <taxon>Serinales incertae sedis</taxon>
        <taxon>Babjeviella</taxon>
    </lineage>
</organism>
<sequence length="165" mass="18807">DIKYLHLLEYIDEVETLMDTLHPQLAQGFLSLSRANFASGLGIGKKFGQDYWDYGERDSHVHVCVATGEFRDLLQEQNDKVDEKAVENAEAETSGLRSRNSKLEPKKIDTVEAQPVKFKNQIRMFNGGMVPLPLRQSQQKFKSCLPIVVKIAQLRQQISDLMDEL</sequence>
<dbReference type="InterPro" id="IPR040357">
    <property type="entry name" value="Vma22/CCDC115"/>
</dbReference>
<dbReference type="PANTHER" id="PTHR31996">
    <property type="entry name" value="COILED-COIL DOMAIN-CONTAINING PROTEIN 115"/>
    <property type="match status" value="1"/>
</dbReference>